<evidence type="ECO:0000313" key="2">
    <source>
        <dbReference type="EMBL" id="PVD39182.1"/>
    </source>
</evidence>
<name>A0A2T7Q0I4_POMCA</name>
<dbReference type="AlphaFoldDB" id="A0A2T7Q0I4"/>
<dbReference type="EMBL" id="PZQS01000001">
    <property type="protein sequence ID" value="PVD39182.1"/>
    <property type="molecule type" value="Genomic_DNA"/>
</dbReference>
<reference evidence="2 3" key="1">
    <citation type="submission" date="2018-04" db="EMBL/GenBank/DDBJ databases">
        <title>The genome of golden apple snail Pomacea canaliculata provides insight into stress tolerance and invasive adaptation.</title>
        <authorList>
            <person name="Liu C."/>
            <person name="Liu B."/>
            <person name="Ren Y."/>
            <person name="Zhang Y."/>
            <person name="Wang H."/>
            <person name="Li S."/>
            <person name="Jiang F."/>
            <person name="Yin L."/>
            <person name="Zhang G."/>
            <person name="Qian W."/>
            <person name="Fan W."/>
        </authorList>
    </citation>
    <scope>NUCLEOTIDE SEQUENCE [LARGE SCALE GENOMIC DNA]</scope>
    <source>
        <strain evidence="2">SZHN2017</strain>
        <tissue evidence="2">Muscle</tissue>
    </source>
</reference>
<protein>
    <submittedName>
        <fullName evidence="2">Uncharacterized protein</fullName>
    </submittedName>
</protein>
<dbReference type="Proteomes" id="UP000245119">
    <property type="component" value="Linkage Group LG1"/>
</dbReference>
<feature type="compositionally biased region" description="Basic and acidic residues" evidence="1">
    <location>
        <begin position="43"/>
        <end position="66"/>
    </location>
</feature>
<gene>
    <name evidence="2" type="ORF">C0Q70_01810</name>
</gene>
<accession>A0A2T7Q0I4</accession>
<sequence>MDLHHGFYDMAHLVRVLAGSLVAGASEETMTCASVHVTQAVGSHHEQPRGGRTKLTEEGDASKIHASDVQVIADGCPGSKKIQRRGLDKAPTRRLPPESEKDVQGQRSKPARTRFRDPHPPPSFLDEVVILTREVSSWVSQGILYPGCTCVADVPWLAALRA</sequence>
<comment type="caution">
    <text evidence="2">The sequence shown here is derived from an EMBL/GenBank/DDBJ whole genome shotgun (WGS) entry which is preliminary data.</text>
</comment>
<feature type="region of interest" description="Disordered" evidence="1">
    <location>
        <begin position="39"/>
        <end position="123"/>
    </location>
</feature>
<evidence type="ECO:0000313" key="3">
    <source>
        <dbReference type="Proteomes" id="UP000245119"/>
    </source>
</evidence>
<feature type="compositionally biased region" description="Basic and acidic residues" evidence="1">
    <location>
        <begin position="85"/>
        <end position="104"/>
    </location>
</feature>
<organism evidence="2 3">
    <name type="scientific">Pomacea canaliculata</name>
    <name type="common">Golden apple snail</name>
    <dbReference type="NCBI Taxonomy" id="400727"/>
    <lineage>
        <taxon>Eukaryota</taxon>
        <taxon>Metazoa</taxon>
        <taxon>Spiralia</taxon>
        <taxon>Lophotrochozoa</taxon>
        <taxon>Mollusca</taxon>
        <taxon>Gastropoda</taxon>
        <taxon>Caenogastropoda</taxon>
        <taxon>Architaenioglossa</taxon>
        <taxon>Ampullarioidea</taxon>
        <taxon>Ampullariidae</taxon>
        <taxon>Pomacea</taxon>
    </lineage>
</organism>
<evidence type="ECO:0000256" key="1">
    <source>
        <dbReference type="SAM" id="MobiDB-lite"/>
    </source>
</evidence>
<keyword evidence="3" id="KW-1185">Reference proteome</keyword>
<proteinExistence type="predicted"/>